<dbReference type="AlphaFoldDB" id="M5IQ30"/>
<proteinExistence type="predicted"/>
<accession>M5IQ30</accession>
<dbReference type="EMBL" id="AMZQ01000015">
    <property type="protein sequence ID" value="EKU10318.1"/>
    <property type="molecule type" value="Genomic_DNA"/>
</dbReference>
<comment type="caution">
    <text evidence="1">The sequence shown here is derived from an EMBL/GenBank/DDBJ whole genome shotgun (WGS) entry which is preliminary data.</text>
</comment>
<organism evidence="1 2">
    <name type="scientific">Campylobacter showae CSUNSWCD</name>
    <dbReference type="NCBI Taxonomy" id="1244083"/>
    <lineage>
        <taxon>Bacteria</taxon>
        <taxon>Pseudomonadati</taxon>
        <taxon>Campylobacterota</taxon>
        <taxon>Epsilonproteobacteria</taxon>
        <taxon>Campylobacterales</taxon>
        <taxon>Campylobacteraceae</taxon>
        <taxon>Campylobacter</taxon>
    </lineage>
</organism>
<sequence>MSPKNPVSNFISAGDEMLAFLSNLDPKWRISDDGSEFIERNFTFAGSKPVLQKFKRL</sequence>
<dbReference type="Proteomes" id="UP000011939">
    <property type="component" value="Unassembled WGS sequence"/>
</dbReference>
<dbReference type="PATRIC" id="fig|1244083.3.peg.2256"/>
<gene>
    <name evidence="1" type="ORF">CSUNSWCD_1010</name>
</gene>
<evidence type="ECO:0000313" key="1">
    <source>
        <dbReference type="EMBL" id="EKU10318.1"/>
    </source>
</evidence>
<reference evidence="1 2" key="1">
    <citation type="journal article" date="2013" name="Genome Announc.">
        <title>Genome Sequence of Campylobacter showae UNSWCD, Isolated from a Patient with Crohn's Disease.</title>
        <authorList>
            <person name="Tay A.P."/>
            <person name="Kaakoush N.O."/>
            <person name="Deshpande N.P."/>
            <person name="Chen Z."/>
            <person name="Mitchell H."/>
            <person name="Wilkins M.R."/>
        </authorList>
    </citation>
    <scope>NUCLEOTIDE SEQUENCE [LARGE SCALE GENOMIC DNA]</scope>
    <source>
        <strain evidence="1 2">CSUNSWCD</strain>
    </source>
</reference>
<evidence type="ECO:0000313" key="2">
    <source>
        <dbReference type="Proteomes" id="UP000011939"/>
    </source>
</evidence>
<dbReference type="STRING" id="1244083.CSUNSWCD_1010"/>
<name>M5IQ30_9BACT</name>
<protein>
    <submittedName>
        <fullName evidence="1">Uncharacterized protein</fullName>
    </submittedName>
</protein>